<gene>
    <name evidence="3" type="ORF">DVS81_14575</name>
</gene>
<organism evidence="3 4">
    <name type="scientific">Candidatus Accumulibacter meliphilus</name>
    <dbReference type="NCBI Taxonomy" id="2211374"/>
    <lineage>
        <taxon>Bacteria</taxon>
        <taxon>Pseudomonadati</taxon>
        <taxon>Pseudomonadota</taxon>
        <taxon>Betaproteobacteria</taxon>
        <taxon>Candidatus Accumulibacter</taxon>
    </lineage>
</organism>
<feature type="transmembrane region" description="Helical" evidence="2">
    <location>
        <begin position="93"/>
        <end position="115"/>
    </location>
</feature>
<comment type="caution">
    <text evidence="3">The sequence shown here is derived from an EMBL/GenBank/DDBJ whole genome shotgun (WGS) entry which is preliminary data.</text>
</comment>
<dbReference type="EMBL" id="QPGA01000031">
    <property type="protein sequence ID" value="RDE49858.1"/>
    <property type="molecule type" value="Genomic_DNA"/>
</dbReference>
<keyword evidence="2" id="KW-0472">Membrane</keyword>
<sequence>MADTTGSEKPAQELPPKASLAVELTDDVVKLAPVAEGVETELSRLPKAVEKAPHELVKLPATVVKQLPVELGSTEAYVEAKLPMIEALPLPDILFGGGVLVAVVVLQAIGMRLLIGRFDKRAQRIEQRSGWWSVDLLLGFTVFRMLGLHLMSIILWSAALVYGGIIPGWAAAARFASLSYTTLGTHRVLSDEWYMLSPIIAISGMFTFAWTASVLVNIVGKCNELRALAREARHQRRDARSHATVTVPPGDPAAGVSGAGASRTW</sequence>
<evidence type="ECO:0000313" key="4">
    <source>
        <dbReference type="Proteomes" id="UP000253831"/>
    </source>
</evidence>
<evidence type="ECO:0000256" key="2">
    <source>
        <dbReference type="SAM" id="Phobius"/>
    </source>
</evidence>
<dbReference type="AlphaFoldDB" id="A0A369XR33"/>
<evidence type="ECO:0000313" key="3">
    <source>
        <dbReference type="EMBL" id="RDE49858.1"/>
    </source>
</evidence>
<evidence type="ECO:0000256" key="1">
    <source>
        <dbReference type="SAM" id="MobiDB-lite"/>
    </source>
</evidence>
<feature type="transmembrane region" description="Helical" evidence="2">
    <location>
        <begin position="193"/>
        <end position="220"/>
    </location>
</feature>
<protein>
    <submittedName>
        <fullName evidence="3">Uncharacterized protein</fullName>
    </submittedName>
</protein>
<reference evidence="3 4" key="1">
    <citation type="submission" date="2018-05" db="EMBL/GenBank/DDBJ databases">
        <title>Integrated omic analyses show evidence that a Ca. Accumulibacter phosphatis strain performs denitrification under micro-aerobic conditions.</title>
        <authorList>
            <person name="Camejo P.Y."/>
            <person name="Katherine M.D."/>
            <person name="Daniel N.R."/>
        </authorList>
    </citation>
    <scope>NUCLEOTIDE SEQUENCE [LARGE SCALE GENOMIC DNA]</scope>
    <source>
        <strain evidence="3">UW-LDO-IC</strain>
    </source>
</reference>
<proteinExistence type="predicted"/>
<accession>A0A369XR33</accession>
<keyword evidence="2" id="KW-1133">Transmembrane helix</keyword>
<name>A0A369XR33_9PROT</name>
<dbReference type="Proteomes" id="UP000253831">
    <property type="component" value="Unassembled WGS sequence"/>
</dbReference>
<feature type="region of interest" description="Disordered" evidence="1">
    <location>
        <begin position="236"/>
        <end position="265"/>
    </location>
</feature>
<keyword evidence="2" id="KW-0812">Transmembrane</keyword>